<feature type="signal peptide" evidence="1">
    <location>
        <begin position="1"/>
        <end position="24"/>
    </location>
</feature>
<dbReference type="PANTHER" id="PTHR34407:SF1">
    <property type="entry name" value="SGNH HYDROLASE-TYPE ESTERASE DOMAIN-CONTAINING PROTEIN"/>
    <property type="match status" value="1"/>
</dbReference>
<dbReference type="RefSeq" id="WP_145367388.1">
    <property type="nucleotide sequence ID" value="NZ_CP036275.1"/>
</dbReference>
<dbReference type="InterPro" id="IPR013830">
    <property type="entry name" value="SGNH_hydro"/>
</dbReference>
<dbReference type="KEGG" id="mri:Mal4_10540"/>
<dbReference type="SUPFAM" id="SSF52266">
    <property type="entry name" value="SGNH hydrolase"/>
    <property type="match status" value="1"/>
</dbReference>
<dbReference type="PANTHER" id="PTHR34407">
    <property type="entry name" value="EXPRESSED PROTEIN"/>
    <property type="match status" value="1"/>
</dbReference>
<evidence type="ECO:0000256" key="1">
    <source>
        <dbReference type="SAM" id="SignalP"/>
    </source>
</evidence>
<feature type="domain" description="SGNH hydrolase-type esterase" evidence="2">
    <location>
        <begin position="55"/>
        <end position="223"/>
    </location>
</feature>
<accession>A0A517Z2Q5</accession>
<protein>
    <recommendedName>
        <fullName evidence="2">SGNH hydrolase-type esterase domain-containing protein</fullName>
    </recommendedName>
</protein>
<dbReference type="InterPro" id="IPR036514">
    <property type="entry name" value="SGNH_hydro_sf"/>
</dbReference>
<evidence type="ECO:0000259" key="2">
    <source>
        <dbReference type="Pfam" id="PF13472"/>
    </source>
</evidence>
<dbReference type="EMBL" id="CP036275">
    <property type="protein sequence ID" value="QDU36756.1"/>
    <property type="molecule type" value="Genomic_DNA"/>
</dbReference>
<evidence type="ECO:0000313" key="3">
    <source>
        <dbReference type="EMBL" id="QDU36756.1"/>
    </source>
</evidence>
<name>A0A517Z2Q5_9PLAN</name>
<proteinExistence type="predicted"/>
<keyword evidence="1" id="KW-0732">Signal</keyword>
<feature type="chain" id="PRO_5021795288" description="SGNH hydrolase-type esterase domain-containing protein" evidence="1">
    <location>
        <begin position="25"/>
        <end position="405"/>
    </location>
</feature>
<evidence type="ECO:0000313" key="4">
    <source>
        <dbReference type="Proteomes" id="UP000320496"/>
    </source>
</evidence>
<dbReference type="Gene3D" id="2.60.120.260">
    <property type="entry name" value="Galactose-binding domain-like"/>
    <property type="match status" value="1"/>
</dbReference>
<dbReference type="Proteomes" id="UP000320496">
    <property type="component" value="Chromosome"/>
</dbReference>
<dbReference type="Pfam" id="PF13472">
    <property type="entry name" value="Lipase_GDSL_2"/>
    <property type="match status" value="1"/>
</dbReference>
<gene>
    <name evidence="3" type="ORF">Mal4_10540</name>
</gene>
<dbReference type="AlphaFoldDB" id="A0A517Z2Q5"/>
<dbReference type="CDD" id="cd00229">
    <property type="entry name" value="SGNH_hydrolase"/>
    <property type="match status" value="1"/>
</dbReference>
<reference evidence="3 4" key="1">
    <citation type="submission" date="2019-02" db="EMBL/GenBank/DDBJ databases">
        <title>Deep-cultivation of Planctomycetes and their phenomic and genomic characterization uncovers novel biology.</title>
        <authorList>
            <person name="Wiegand S."/>
            <person name="Jogler M."/>
            <person name="Boedeker C."/>
            <person name="Pinto D."/>
            <person name="Vollmers J."/>
            <person name="Rivas-Marin E."/>
            <person name="Kohn T."/>
            <person name="Peeters S.H."/>
            <person name="Heuer A."/>
            <person name="Rast P."/>
            <person name="Oberbeckmann S."/>
            <person name="Bunk B."/>
            <person name="Jeske O."/>
            <person name="Meyerdierks A."/>
            <person name="Storesund J.E."/>
            <person name="Kallscheuer N."/>
            <person name="Luecker S."/>
            <person name="Lage O.M."/>
            <person name="Pohl T."/>
            <person name="Merkel B.J."/>
            <person name="Hornburger P."/>
            <person name="Mueller R.-W."/>
            <person name="Bruemmer F."/>
            <person name="Labrenz M."/>
            <person name="Spormann A.M."/>
            <person name="Op den Camp H."/>
            <person name="Overmann J."/>
            <person name="Amann R."/>
            <person name="Jetten M.S.M."/>
            <person name="Mascher T."/>
            <person name="Medema M.H."/>
            <person name="Devos D.P."/>
            <person name="Kaster A.-K."/>
            <person name="Ovreas L."/>
            <person name="Rohde M."/>
            <person name="Galperin M.Y."/>
            <person name="Jogler C."/>
        </authorList>
    </citation>
    <scope>NUCLEOTIDE SEQUENCE [LARGE SCALE GENOMIC DNA]</scope>
    <source>
        <strain evidence="3 4">Mal4</strain>
    </source>
</reference>
<dbReference type="GO" id="GO:0016788">
    <property type="term" value="F:hydrolase activity, acting on ester bonds"/>
    <property type="evidence" value="ECO:0007669"/>
    <property type="project" value="UniProtKB-ARBA"/>
</dbReference>
<dbReference type="OrthoDB" id="234896at2"/>
<sequence precursor="true">MTCLPMLRYSLLLILLCCASSGYAADEFSDRLAPRGRLDHSRERFERDAKGHVAFLGGSITEMNGYRPLVMQWLQERFPETDFAFTNAGIASTCSTTGAFRLTEDVLEQGPLDLLFVEFAVNDDQDAAHTRRECIQGLEGIIRQARRHNSDCDIVVTYFVNPGMLEALQEGKTPLPIAAHETVCEHYNVPSVHLAGEVADRISAGTFSWKEYGGTHPALPGNQLCASMIAELLSSAWTSPPGSGAKPQPHSLPEPLDAAAYDRGRFVDHSEATLVEGWSRETPDWSAIPGNCRTRYRDLELLTASQPGATLKLSFRGRAVGAFVLAGPDAGNLQASIDGGPWQSITLYHRYSENLHYPRTVMFADDLDEGPHELELRVARDHHPDSQGTAVRIIRLVVNGAAARP</sequence>
<organism evidence="3 4">
    <name type="scientific">Maioricimonas rarisocia</name>
    <dbReference type="NCBI Taxonomy" id="2528026"/>
    <lineage>
        <taxon>Bacteria</taxon>
        <taxon>Pseudomonadati</taxon>
        <taxon>Planctomycetota</taxon>
        <taxon>Planctomycetia</taxon>
        <taxon>Planctomycetales</taxon>
        <taxon>Planctomycetaceae</taxon>
        <taxon>Maioricimonas</taxon>
    </lineage>
</organism>
<dbReference type="Gene3D" id="3.40.50.1110">
    <property type="entry name" value="SGNH hydrolase"/>
    <property type="match status" value="1"/>
</dbReference>
<keyword evidence="4" id="KW-1185">Reference proteome</keyword>